<dbReference type="Gene3D" id="3.40.710.10">
    <property type="entry name" value="DD-peptidase/beta-lactamase superfamily"/>
    <property type="match status" value="1"/>
</dbReference>
<evidence type="ECO:0000259" key="1">
    <source>
        <dbReference type="Pfam" id="PF00144"/>
    </source>
</evidence>
<comment type="caution">
    <text evidence="2">The sequence shown here is derived from an EMBL/GenBank/DDBJ whole genome shotgun (WGS) entry which is preliminary data.</text>
</comment>
<dbReference type="PANTHER" id="PTHR43283">
    <property type="entry name" value="BETA-LACTAMASE-RELATED"/>
    <property type="match status" value="1"/>
</dbReference>
<dbReference type="SUPFAM" id="SSF56601">
    <property type="entry name" value="beta-lactamase/transpeptidase-like"/>
    <property type="match status" value="1"/>
</dbReference>
<feature type="domain" description="Beta-lactamase-related" evidence="1">
    <location>
        <begin position="37"/>
        <end position="358"/>
    </location>
</feature>
<sequence length="381" mass="42948">MRHFFTNSVFLLCLALILWRCSKDHELPETITQGSLTSLIEQERKRENAPAIAAVIVKDGKVVWENFSGYKTLNTTEGPDENTAFILASVSKTVVAVAVIQLVEQGLLELDVDVNTYIPFALRNPNFPSTPITTRMLLTHTSSLSWPTNEEDPNFNNTFESADAPGIYPWLRDYLTPNNPNFQPNSWQNNAPGTSYQYSNIGAAVLGYLVQIISGQEFHSYCKEHIFTPLQMHNSAFKIADLSPTTDFASLYFEGQLIPQYSAPHYPAFALRSTTADMANFMIAMLNGGTFEEARVLEEATVQQMLTIKVPDKNVGFLWTVLSGKWIGHIGEYWGVSSSMDIYREKELGVFIVSNDSHIESIYPEGKIYRYIHKYAEQLLD</sequence>
<dbReference type="Proteomes" id="UP000751614">
    <property type="component" value="Unassembled WGS sequence"/>
</dbReference>
<accession>A0ABY2WNE1</accession>
<organism evidence="2 3">
    <name type="scientific">Flagellimonas algicola</name>
    <dbReference type="NCBI Taxonomy" id="2583815"/>
    <lineage>
        <taxon>Bacteria</taxon>
        <taxon>Pseudomonadati</taxon>
        <taxon>Bacteroidota</taxon>
        <taxon>Flavobacteriia</taxon>
        <taxon>Flavobacteriales</taxon>
        <taxon>Flavobacteriaceae</taxon>
        <taxon>Flagellimonas</taxon>
    </lineage>
</organism>
<name>A0ABY2WNE1_9FLAO</name>
<dbReference type="RefSeq" id="WP_138833023.1">
    <property type="nucleotide sequence ID" value="NZ_VCNI01000001.1"/>
</dbReference>
<dbReference type="InterPro" id="IPR001466">
    <property type="entry name" value="Beta-lactam-related"/>
</dbReference>
<keyword evidence="3" id="KW-1185">Reference proteome</keyword>
<reference evidence="2 3" key="1">
    <citation type="submission" date="2019-05" db="EMBL/GenBank/DDBJ databases">
        <title>Flagellimonas sp. AsT0115, sp. nov., isolated from a marine red algae, Asparagopsis taxiformis.</title>
        <authorList>
            <person name="Kim J."/>
            <person name="Jeong S.E."/>
            <person name="Jeon C.O."/>
        </authorList>
    </citation>
    <scope>NUCLEOTIDE SEQUENCE [LARGE SCALE GENOMIC DNA]</scope>
    <source>
        <strain evidence="2 3">AsT0115</strain>
    </source>
</reference>
<protein>
    <submittedName>
        <fullName evidence="2">Beta-lactamase family protein</fullName>
    </submittedName>
</protein>
<gene>
    <name evidence="2" type="ORF">FGG15_02890</name>
</gene>
<dbReference type="InterPro" id="IPR012338">
    <property type="entry name" value="Beta-lactam/transpept-like"/>
</dbReference>
<proteinExistence type="predicted"/>
<evidence type="ECO:0000313" key="2">
    <source>
        <dbReference type="EMBL" id="TMU56503.1"/>
    </source>
</evidence>
<dbReference type="Pfam" id="PF00144">
    <property type="entry name" value="Beta-lactamase"/>
    <property type="match status" value="1"/>
</dbReference>
<evidence type="ECO:0000313" key="3">
    <source>
        <dbReference type="Proteomes" id="UP000751614"/>
    </source>
</evidence>
<dbReference type="EMBL" id="VCNI01000001">
    <property type="protein sequence ID" value="TMU56503.1"/>
    <property type="molecule type" value="Genomic_DNA"/>
</dbReference>
<dbReference type="InterPro" id="IPR050789">
    <property type="entry name" value="Diverse_Enzym_Activities"/>
</dbReference>